<proteinExistence type="predicted"/>
<dbReference type="EMBL" id="JAUMJH010000015">
    <property type="protein sequence ID" value="MDO3657099.1"/>
    <property type="molecule type" value="Genomic_DNA"/>
</dbReference>
<dbReference type="RefSeq" id="WP_005316747.1">
    <property type="nucleotide sequence ID" value="NZ_JAUMJH010000015.1"/>
</dbReference>
<dbReference type="InterPro" id="IPR027417">
    <property type="entry name" value="P-loop_NTPase"/>
</dbReference>
<protein>
    <recommendedName>
        <fullName evidence="3">ATP-binding protein</fullName>
    </recommendedName>
</protein>
<gene>
    <name evidence="1" type="ORF">Q3V53_07765</name>
</gene>
<dbReference type="SUPFAM" id="SSF52540">
    <property type="entry name" value="P-loop containing nucleoside triphosphate hydrolases"/>
    <property type="match status" value="1"/>
</dbReference>
<evidence type="ECO:0000313" key="1">
    <source>
        <dbReference type="EMBL" id="MDO3657099.1"/>
    </source>
</evidence>
<reference evidence="1 2" key="1">
    <citation type="submission" date="2023-07" db="EMBL/GenBank/DDBJ databases">
        <title>A novel proteolytic Acinetobacter species.</title>
        <authorList>
            <person name="Nemec A."/>
            <person name="Radolfova-Krizova L."/>
        </authorList>
    </citation>
    <scope>NUCLEOTIDE SEQUENCE [LARGE SCALE GENOMIC DNA]</scope>
    <source>
        <strain evidence="1 2">NIPH 1865</strain>
    </source>
</reference>
<dbReference type="GeneID" id="86815280"/>
<accession>A0ABT8UVN3</accession>
<comment type="caution">
    <text evidence="1">The sequence shown here is derived from an EMBL/GenBank/DDBJ whole genome shotgun (WGS) entry which is preliminary data.</text>
</comment>
<sequence>MALEAGGFAEKLGNYFETNWIANQFIRLLQEKIAYVTIEPIGTDEVGVDVIIGRLDGKTEHHQCKAGNGSNEFWTLSALNSTSILKNAKFQIEQGTEIFNLISPLTCKLMSDFRLIALNYNGVPQDFLTYQINSSAERQKDFLQLCTYLGLDIQQDIHLERAINFLQKFVVTSYSEDAYQRNELLDKASILFFDQPINVINFLKTYPVGFNRLRQKITASQLLNDLEAHGFSLKITPNDERITTVIRQLSEEFVNSIEPHLITQNVIPRPELKDIVQSVNETAVTLIKAEAGMGKSVVLLDLHRQLQEQNIISIPIRLDRKHPENNIDQFGQDLGFPSSPISCLKNFAKHQKVVILLDQLDAIRWTGSHSSNALEICRQLVRQILSLRQEKIQISIILASRDFDAQEDAALSSWIGSLSSHLNEISISTLDQSIVNDLIKDYEAYNSLTEEKKKTLQIPLWLNIYLTIAERIQSAPQFTNKLELVRLFRENRLDLLEISHHISKQDAINLIDIIVEQMSRNSRLNVNENTLPSGSQNTLHALISVGLLSKQSTRISFRHQALYDYQIGLKFFNEAIISTDHLIQMLGNRSEQTLTKREHLKYALNLLLETDQTSFCNSIRAIIFNENIRFHLKYLALNSLKNLKDLKKPAKLLIDEIIAEPNLFIKFLNNSCYENVSILSYLSEKNYLNSWLNDHNPELLDITLRLLRSIADYSPSLVLSEMKPFIGKSEQWDKYVYNTLCWDIANDSVEMFNVRKQLIASGCYVNFINWKDLSRKNPLRALDLIELMLDHYKDIIEIDYYSEQRSSKPKFSNRDNWSSIELDEIITLADAIPQETIRRLLAHLSTLLSSTNNEELPYHWLSKNTRYNNDPVANLIHGIIELLEKSAENLHDQSNLLFDLVHSYSDSQNFVLNHILARVSIHLSLEYSDFIIEWLLSNPEIRFECGNTYREPAWILSGKIIEKFSPSCSETLFNKLENRILIFSSFDYDEIKRQLKYRRTGYFSHYWGETQYFLLPKLDKKRRSIQAEEMIQILNRKFGQSKSSDFCKTYEINSGWVTSPIRSANHLSDKAWTNLILTPATEFNSFRLKRINGDTLAEASIHQFSNALITATKNQPVRFCRLALSLPKDIDRQYIEALFRGLRDSSLSNVTEPYRDSWQSPPIELIEQVLAHFSLIDDGHALIDLLDTRIKILSPQYLEQIEYLAINSKDPIQGKLNIYNPQKGNNPEVISAEELRGNTINCVRGKAYLAIAELFWNDKEYALSHKHFVDLAINDPHPAVKMAALELLAPLLNYDEDFAFTQFLALCNKDLRMACGYESHYFFNNGFKGKHQEDLISLVLKMLSSGYQDVRKEAARQIYARWYFYDLFQEELKIIFNDTGILKEGCTSVVSQLLCDGHGDENLEKLQSSFEILVNDNDEGTLRSISNIVGHDEFWNKTNSAELFEIFANSKAAHFNLYGLFHYFENKGDSYTEYSSSLLKLVINITTNSTINSEFKNERFQDSEIIKVVQRLYDEATDDEDSETLNICLDIWDYLFQSDAFSSLVLRTTNHIENGLLS</sequence>
<evidence type="ECO:0000313" key="2">
    <source>
        <dbReference type="Proteomes" id="UP001168902"/>
    </source>
</evidence>
<dbReference type="Proteomes" id="UP001168902">
    <property type="component" value="Unassembled WGS sequence"/>
</dbReference>
<name>A0ABT8UVN3_9GAMM</name>
<dbReference type="Gene3D" id="3.40.50.300">
    <property type="entry name" value="P-loop containing nucleotide triphosphate hydrolases"/>
    <property type="match status" value="1"/>
</dbReference>
<dbReference type="SUPFAM" id="SSF48371">
    <property type="entry name" value="ARM repeat"/>
    <property type="match status" value="1"/>
</dbReference>
<organism evidence="1 2">
    <name type="scientific">Acinetobacter genomosp. 15BJ</name>
    <dbReference type="NCBI Taxonomy" id="106651"/>
    <lineage>
        <taxon>Bacteria</taxon>
        <taxon>Pseudomonadati</taxon>
        <taxon>Pseudomonadota</taxon>
        <taxon>Gammaproteobacteria</taxon>
        <taxon>Moraxellales</taxon>
        <taxon>Moraxellaceae</taxon>
        <taxon>Acinetobacter</taxon>
    </lineage>
</organism>
<evidence type="ECO:0008006" key="3">
    <source>
        <dbReference type="Google" id="ProtNLM"/>
    </source>
</evidence>
<keyword evidence="2" id="KW-1185">Reference proteome</keyword>
<dbReference type="InterPro" id="IPR016024">
    <property type="entry name" value="ARM-type_fold"/>
</dbReference>